<proteinExistence type="predicted"/>
<evidence type="ECO:0000313" key="3">
    <source>
        <dbReference type="Proteomes" id="UP000663844"/>
    </source>
</evidence>
<dbReference type="EMBL" id="CAJOAZ010000003">
    <property type="protein sequence ID" value="CAF3481434.1"/>
    <property type="molecule type" value="Genomic_DNA"/>
</dbReference>
<dbReference type="AlphaFoldDB" id="A0A818FUB6"/>
<evidence type="ECO:0000313" key="2">
    <source>
        <dbReference type="EMBL" id="CAF3481434.1"/>
    </source>
</evidence>
<reference evidence="2" key="1">
    <citation type="submission" date="2021-02" db="EMBL/GenBank/DDBJ databases">
        <authorList>
            <person name="Nowell W R."/>
        </authorList>
    </citation>
    <scope>NUCLEOTIDE SEQUENCE</scope>
</reference>
<evidence type="ECO:0000313" key="1">
    <source>
        <dbReference type="EMBL" id="CAF0998214.1"/>
    </source>
</evidence>
<sequence length="183" mass="21436">MKKSHEQKNNFIQRLLTSTLKFTKDNNNNNNNNNIGYEIPVNKFNYELPNSFLQAADNARINAGYDILPRFLRRSASASSSSASSHCTCKHLQTVSDIFRSTSHKDINNIPTKKIPFRRTPRERVNQQHHSTAPLLFTPRPAVRMVMSPNFIMMNQYRRPLNMMPIRTPIRMPQRPTFQFRFR</sequence>
<dbReference type="EMBL" id="CAJNOG010000139">
    <property type="protein sequence ID" value="CAF0998214.1"/>
    <property type="molecule type" value="Genomic_DNA"/>
</dbReference>
<comment type="caution">
    <text evidence="2">The sequence shown here is derived from an EMBL/GenBank/DDBJ whole genome shotgun (WGS) entry which is preliminary data.</text>
</comment>
<gene>
    <name evidence="1" type="ORF">JYZ213_LOCUS15843</name>
    <name evidence="2" type="ORF">OXD698_LOCUS159</name>
</gene>
<name>A0A818FUB6_9BILA</name>
<organism evidence="2 3">
    <name type="scientific">Adineta steineri</name>
    <dbReference type="NCBI Taxonomy" id="433720"/>
    <lineage>
        <taxon>Eukaryota</taxon>
        <taxon>Metazoa</taxon>
        <taxon>Spiralia</taxon>
        <taxon>Gnathifera</taxon>
        <taxon>Rotifera</taxon>
        <taxon>Eurotatoria</taxon>
        <taxon>Bdelloidea</taxon>
        <taxon>Adinetida</taxon>
        <taxon>Adinetidae</taxon>
        <taxon>Adineta</taxon>
    </lineage>
</organism>
<dbReference type="Proteomes" id="UP000663844">
    <property type="component" value="Unassembled WGS sequence"/>
</dbReference>
<dbReference type="Proteomes" id="UP000663845">
    <property type="component" value="Unassembled WGS sequence"/>
</dbReference>
<protein>
    <submittedName>
        <fullName evidence="2">Uncharacterized protein</fullName>
    </submittedName>
</protein>
<accession>A0A818FUB6</accession>